<dbReference type="Pfam" id="PF00155">
    <property type="entry name" value="Aminotran_1_2"/>
    <property type="match status" value="1"/>
</dbReference>
<evidence type="ECO:0000313" key="7">
    <source>
        <dbReference type="Proteomes" id="UP000249696"/>
    </source>
</evidence>
<dbReference type="GO" id="GO:0030170">
    <property type="term" value="F:pyridoxal phosphate binding"/>
    <property type="evidence" value="ECO:0007669"/>
    <property type="project" value="InterPro"/>
</dbReference>
<keyword evidence="7" id="KW-1185">Reference proteome</keyword>
<keyword evidence="3" id="KW-0808">Transferase</keyword>
<feature type="domain" description="Aminotransferase class I/classII large" evidence="5">
    <location>
        <begin position="30"/>
        <end position="373"/>
    </location>
</feature>
<dbReference type="GO" id="GO:0016740">
    <property type="term" value="F:transferase activity"/>
    <property type="evidence" value="ECO:0007669"/>
    <property type="project" value="UniProtKB-KW"/>
</dbReference>
<dbReference type="GO" id="GO:0009102">
    <property type="term" value="P:biotin biosynthetic process"/>
    <property type="evidence" value="ECO:0007669"/>
    <property type="project" value="TreeGrafter"/>
</dbReference>
<sequence>MTEFPKKLSAKLTERQTNNALRKLPVPNGLIDFSSNDYLGFAKNETIFKNASSILEKKGVIANGATGSRLLTGNDGLYGELEDLLASFFGSESALVFNSGYDANIGFFSAVPQRSDVVFYDELSHASIRDGIGMGLAQSYKFKHNRLKGLKGQIDRTRERKTDGDIYVVTESVFSMDGDTPDLKALVELCTSKGAYLVVDEAHAVGVFGKRGEGLLNDLGLQDKVFARIVTFGKAMGCHGAAILGSHTLKSYLVNFARSFIYTTGMPPHSLATILAACEHMSMSRGGQMQLRANIEFFKDQLRGYELEAYFIPSNSAVHCCLVEGNEKVKNWSLQLQDKGFDVKPIMSPTVPKGQERLRFCLHSFNTENEIKDVLLSLAQLFEKK</sequence>
<comment type="similarity">
    <text evidence="2">Belongs to the class-II pyridoxal-phosphate-dependent aminotransferase family. BioF subfamily.</text>
</comment>
<comment type="caution">
    <text evidence="6">The sequence shown here is derived from an EMBL/GenBank/DDBJ whole genome shotgun (WGS) entry which is preliminary data.</text>
</comment>
<dbReference type="Gene3D" id="3.90.1150.10">
    <property type="entry name" value="Aspartate Aminotransferase, domain 1"/>
    <property type="match status" value="1"/>
</dbReference>
<dbReference type="EMBL" id="QLLN01000002">
    <property type="protein sequence ID" value="RAJ13797.1"/>
    <property type="molecule type" value="Genomic_DNA"/>
</dbReference>
<evidence type="ECO:0000256" key="3">
    <source>
        <dbReference type="ARBA" id="ARBA00022679"/>
    </source>
</evidence>
<dbReference type="PANTHER" id="PTHR13693">
    <property type="entry name" value="CLASS II AMINOTRANSFERASE/8-AMINO-7-OXONONANOATE SYNTHASE"/>
    <property type="match status" value="1"/>
</dbReference>
<dbReference type="Proteomes" id="UP000249696">
    <property type="component" value="Unassembled WGS sequence"/>
</dbReference>
<organism evidence="6 7">
    <name type="scientific">Arenibacter echinorum</name>
    <dbReference type="NCBI Taxonomy" id="440515"/>
    <lineage>
        <taxon>Bacteria</taxon>
        <taxon>Pseudomonadati</taxon>
        <taxon>Bacteroidota</taxon>
        <taxon>Flavobacteriia</taxon>
        <taxon>Flavobacteriales</taxon>
        <taxon>Flavobacteriaceae</taxon>
        <taxon>Arenibacter</taxon>
    </lineage>
</organism>
<comment type="cofactor">
    <cofactor evidence="1">
        <name>pyridoxal 5'-phosphate</name>
        <dbReference type="ChEBI" id="CHEBI:597326"/>
    </cofactor>
</comment>
<dbReference type="OrthoDB" id="9807157at2"/>
<evidence type="ECO:0000259" key="5">
    <source>
        <dbReference type="Pfam" id="PF00155"/>
    </source>
</evidence>
<accession>A0A327RJD0</accession>
<keyword evidence="4" id="KW-0663">Pyridoxal phosphate</keyword>
<evidence type="ECO:0000313" key="6">
    <source>
        <dbReference type="EMBL" id="RAJ13797.1"/>
    </source>
</evidence>
<reference evidence="6 7" key="1">
    <citation type="submission" date="2018-06" db="EMBL/GenBank/DDBJ databases">
        <title>Genomic Encyclopedia of Archaeal and Bacterial Type Strains, Phase II (KMG-II): from individual species to whole genera.</title>
        <authorList>
            <person name="Goeker M."/>
        </authorList>
    </citation>
    <scope>NUCLEOTIDE SEQUENCE [LARGE SCALE GENOMIC DNA]</scope>
    <source>
        <strain evidence="6 7">DSM 23522</strain>
    </source>
</reference>
<dbReference type="InterPro" id="IPR050087">
    <property type="entry name" value="AON_synthase_class-II"/>
</dbReference>
<dbReference type="InterPro" id="IPR015421">
    <property type="entry name" value="PyrdxlP-dep_Trfase_major"/>
</dbReference>
<proteinExistence type="inferred from homology"/>
<protein>
    <submittedName>
        <fullName evidence="6">8-amino-7-oxononanoate synthase</fullName>
    </submittedName>
</protein>
<evidence type="ECO:0000256" key="4">
    <source>
        <dbReference type="ARBA" id="ARBA00022898"/>
    </source>
</evidence>
<gene>
    <name evidence="6" type="ORF">LV92_00912</name>
</gene>
<dbReference type="PANTHER" id="PTHR13693:SF77">
    <property type="entry name" value="8-AMINO-7-OXONONANOATE SYNTHASE"/>
    <property type="match status" value="1"/>
</dbReference>
<dbReference type="SUPFAM" id="SSF53383">
    <property type="entry name" value="PLP-dependent transferases"/>
    <property type="match status" value="1"/>
</dbReference>
<dbReference type="Gene3D" id="3.40.640.10">
    <property type="entry name" value="Type I PLP-dependent aspartate aminotransferase-like (Major domain)"/>
    <property type="match status" value="1"/>
</dbReference>
<dbReference type="AlphaFoldDB" id="A0A327RJD0"/>
<dbReference type="InterPro" id="IPR015424">
    <property type="entry name" value="PyrdxlP-dep_Trfase"/>
</dbReference>
<evidence type="ECO:0000256" key="2">
    <source>
        <dbReference type="ARBA" id="ARBA00010008"/>
    </source>
</evidence>
<evidence type="ECO:0000256" key="1">
    <source>
        <dbReference type="ARBA" id="ARBA00001933"/>
    </source>
</evidence>
<name>A0A327RJD0_9FLAO</name>
<dbReference type="InterPro" id="IPR015422">
    <property type="entry name" value="PyrdxlP-dep_Trfase_small"/>
</dbReference>
<dbReference type="InterPro" id="IPR004839">
    <property type="entry name" value="Aminotransferase_I/II_large"/>
</dbReference>
<dbReference type="RefSeq" id="WP_111622468.1">
    <property type="nucleotide sequence ID" value="NZ_QLLN01000002.1"/>
</dbReference>